<gene>
    <name evidence="3" type="ORF">GSF22_16845</name>
</gene>
<sequence>MGEIVYGDKVYGNKFGGDLVQGDKHVYGPGHVPDDGRHSGSRPHGGGVHRRESRVILLMTANPLRTSALRLDQERRAIDQVVTLAQAGDWLTVRTADAVRLDDLQTALLRHRPVIAHFSGHGSQSHGILVNDDFGLPQPVPPHALSDLFGILRGALRCVVLNACFTHEQARAVARHVPCVIAMQGPVPDQTAIRFATGFYQGIAHGSSVRVAYELGRNLLSLHGHDDTQLPVLVAGEGVAEQTVIAD</sequence>
<organism evidence="3 4">
    <name type="scientific">Micromonospora echinofusca</name>
    <dbReference type="NCBI Taxonomy" id="47858"/>
    <lineage>
        <taxon>Bacteria</taxon>
        <taxon>Bacillati</taxon>
        <taxon>Actinomycetota</taxon>
        <taxon>Actinomycetes</taxon>
        <taxon>Micromonosporales</taxon>
        <taxon>Micromonosporaceae</taxon>
        <taxon>Micromonospora</taxon>
    </lineage>
</organism>
<protein>
    <submittedName>
        <fullName evidence="3">CHAT domain-containing protein</fullName>
    </submittedName>
</protein>
<keyword evidence="4" id="KW-1185">Reference proteome</keyword>
<dbReference type="EMBL" id="WVUH01000137">
    <property type="protein sequence ID" value="MBO4207658.1"/>
    <property type="molecule type" value="Genomic_DNA"/>
</dbReference>
<comment type="caution">
    <text evidence="3">The sequence shown here is derived from an EMBL/GenBank/DDBJ whole genome shotgun (WGS) entry which is preliminary data.</text>
</comment>
<evidence type="ECO:0000259" key="2">
    <source>
        <dbReference type="Pfam" id="PF12770"/>
    </source>
</evidence>
<name>A0ABS3VT89_MICEH</name>
<evidence type="ECO:0000256" key="1">
    <source>
        <dbReference type="SAM" id="MobiDB-lite"/>
    </source>
</evidence>
<feature type="region of interest" description="Disordered" evidence="1">
    <location>
        <begin position="25"/>
        <end position="49"/>
    </location>
</feature>
<dbReference type="InterPro" id="IPR024983">
    <property type="entry name" value="CHAT_dom"/>
</dbReference>
<feature type="compositionally biased region" description="Basic and acidic residues" evidence="1">
    <location>
        <begin position="25"/>
        <end position="38"/>
    </location>
</feature>
<accession>A0ABS3VT89</accession>
<evidence type="ECO:0000313" key="3">
    <source>
        <dbReference type="EMBL" id="MBO4207658.1"/>
    </source>
</evidence>
<reference evidence="3 4" key="1">
    <citation type="submission" date="2019-12" db="EMBL/GenBank/DDBJ databases">
        <title>Whole genome sequencing of endophytic Actinobacterium Micromonospora sp. MPMI6T.</title>
        <authorList>
            <person name="Evv R."/>
            <person name="Podile A.R."/>
        </authorList>
    </citation>
    <scope>NUCLEOTIDE SEQUENCE [LARGE SCALE GENOMIC DNA]</scope>
    <source>
        <strain evidence="3 4">MPMI6</strain>
    </source>
</reference>
<dbReference type="Pfam" id="PF12770">
    <property type="entry name" value="CHAT"/>
    <property type="match status" value="1"/>
</dbReference>
<dbReference type="Proteomes" id="UP000823521">
    <property type="component" value="Unassembled WGS sequence"/>
</dbReference>
<dbReference type="RefSeq" id="WP_208814549.1">
    <property type="nucleotide sequence ID" value="NZ_WVUH01000137.1"/>
</dbReference>
<evidence type="ECO:0000313" key="4">
    <source>
        <dbReference type="Proteomes" id="UP000823521"/>
    </source>
</evidence>
<feature type="domain" description="CHAT" evidence="2">
    <location>
        <begin position="56"/>
        <end position="212"/>
    </location>
</feature>
<proteinExistence type="predicted"/>